<evidence type="ECO:0000313" key="2">
    <source>
        <dbReference type="Proteomes" id="UP000030437"/>
    </source>
</evidence>
<dbReference type="Pfam" id="PF15574">
    <property type="entry name" value="Imm48"/>
    <property type="match status" value="1"/>
</dbReference>
<proteinExistence type="predicted"/>
<evidence type="ECO:0000313" key="1">
    <source>
        <dbReference type="EMBL" id="KGR89500.1"/>
    </source>
</evidence>
<gene>
    <name evidence="1" type="ORF">CD32_00280</name>
</gene>
<dbReference type="InterPro" id="IPR029075">
    <property type="entry name" value="Imm48"/>
</dbReference>
<reference evidence="1 2" key="1">
    <citation type="submission" date="2014-02" db="EMBL/GenBank/DDBJ databases">
        <title>Draft genome sequence of Lysinibacillus odysseyi NBRC 100172.</title>
        <authorList>
            <person name="Zhang F."/>
            <person name="Wang G."/>
            <person name="Zhang L."/>
        </authorList>
    </citation>
    <scope>NUCLEOTIDE SEQUENCE [LARGE SCALE GENOMIC DNA]</scope>
    <source>
        <strain evidence="1 2">NBRC 100172</strain>
    </source>
</reference>
<dbReference type="Proteomes" id="UP000030437">
    <property type="component" value="Unassembled WGS sequence"/>
</dbReference>
<dbReference type="eggNOG" id="ENOG503321H">
    <property type="taxonomic scope" value="Bacteria"/>
</dbReference>
<organism evidence="1 2">
    <name type="scientific">Lysinibacillus odysseyi 34hs-1 = NBRC 100172</name>
    <dbReference type="NCBI Taxonomy" id="1220589"/>
    <lineage>
        <taxon>Bacteria</taxon>
        <taxon>Bacillati</taxon>
        <taxon>Bacillota</taxon>
        <taxon>Bacilli</taxon>
        <taxon>Bacillales</taxon>
        <taxon>Bacillaceae</taxon>
        <taxon>Lysinibacillus</taxon>
    </lineage>
</organism>
<evidence type="ECO:0008006" key="3">
    <source>
        <dbReference type="Google" id="ProtNLM"/>
    </source>
</evidence>
<dbReference type="AlphaFoldDB" id="A0A0A3J198"/>
<comment type="caution">
    <text evidence="1">The sequence shown here is derived from an EMBL/GenBank/DDBJ whole genome shotgun (WGS) entry which is preliminary data.</text>
</comment>
<keyword evidence="2" id="KW-1185">Reference proteome</keyword>
<protein>
    <recommendedName>
        <fullName evidence="3">Immunity protein 48</fullName>
    </recommendedName>
</protein>
<dbReference type="EMBL" id="JPVP01000021">
    <property type="protein sequence ID" value="KGR89500.1"/>
    <property type="molecule type" value="Genomic_DNA"/>
</dbReference>
<accession>A0A0A3J198</accession>
<name>A0A0A3J198_9BACI</name>
<sequence length="130" mass="15112">MEEAKDEVIFISNKIFTLIDKKFEDTTELERQVLATFCFGMINAIVFKKELNHLQTHSIASTLLTTVFHYSEEQAEDFTQELINSTDESYHPVMFSIIRRGLNGYQQYESKEKKQLQANVLEVLAIVNED</sequence>